<dbReference type="AlphaFoldDB" id="A0A0F4ZEU3"/>
<dbReference type="GO" id="GO:0030907">
    <property type="term" value="C:MBF transcription complex"/>
    <property type="evidence" value="ECO:0007669"/>
    <property type="project" value="TreeGrafter"/>
</dbReference>
<evidence type="ECO:0000313" key="4">
    <source>
        <dbReference type="Proteomes" id="UP000033483"/>
    </source>
</evidence>
<dbReference type="PANTHER" id="PTHR43828">
    <property type="entry name" value="ASPARAGINASE"/>
    <property type="match status" value="1"/>
</dbReference>
<gene>
    <name evidence="3" type="ORF">TD95_003047</name>
</gene>
<dbReference type="InterPro" id="IPR003163">
    <property type="entry name" value="Tscrpt_reg_HTH_APSES-type"/>
</dbReference>
<proteinExistence type="predicted"/>
<name>A0A0F4ZEU3_9PEZI</name>
<feature type="region of interest" description="Disordered" evidence="1">
    <location>
        <begin position="71"/>
        <end position="96"/>
    </location>
</feature>
<evidence type="ECO:0000313" key="3">
    <source>
        <dbReference type="EMBL" id="KKA28433.1"/>
    </source>
</evidence>
<dbReference type="PROSITE" id="PS51299">
    <property type="entry name" value="HTH_APSES"/>
    <property type="match status" value="1"/>
</dbReference>
<dbReference type="SUPFAM" id="SSF54616">
    <property type="entry name" value="DNA-binding domain of Mlu1-box binding protein MBP1"/>
    <property type="match status" value="1"/>
</dbReference>
<dbReference type="Gene3D" id="3.10.260.10">
    <property type="entry name" value="Transcription regulator HTH, APSES-type DNA-binding domain"/>
    <property type="match status" value="1"/>
</dbReference>
<dbReference type="GO" id="GO:0000981">
    <property type="term" value="F:DNA-binding transcription factor activity, RNA polymerase II-specific"/>
    <property type="evidence" value="ECO:0007669"/>
    <property type="project" value="UniProtKB-ARBA"/>
</dbReference>
<feature type="domain" description="HTH APSES-type" evidence="2">
    <location>
        <begin position="141"/>
        <end position="258"/>
    </location>
</feature>
<comment type="caution">
    <text evidence="3">The sequence shown here is derived from an EMBL/GenBank/DDBJ whole genome shotgun (WGS) entry which is preliminary data.</text>
</comment>
<feature type="region of interest" description="Disordered" evidence="1">
    <location>
        <begin position="381"/>
        <end position="418"/>
    </location>
</feature>
<organism evidence="3 4">
    <name type="scientific">Thielaviopsis punctulata</name>
    <dbReference type="NCBI Taxonomy" id="72032"/>
    <lineage>
        <taxon>Eukaryota</taxon>
        <taxon>Fungi</taxon>
        <taxon>Dikarya</taxon>
        <taxon>Ascomycota</taxon>
        <taxon>Pezizomycotina</taxon>
        <taxon>Sordariomycetes</taxon>
        <taxon>Hypocreomycetidae</taxon>
        <taxon>Microascales</taxon>
        <taxon>Ceratocystidaceae</taxon>
        <taxon>Thielaviopsis</taxon>
    </lineage>
</organism>
<accession>A0A0F4ZEU3</accession>
<dbReference type="EMBL" id="LAEV01001330">
    <property type="protein sequence ID" value="KKA28433.1"/>
    <property type="molecule type" value="Genomic_DNA"/>
</dbReference>
<feature type="region of interest" description="Disordered" evidence="1">
    <location>
        <begin position="1"/>
        <end position="26"/>
    </location>
</feature>
<protein>
    <recommendedName>
        <fullName evidence="2">HTH APSES-type domain-containing protein</fullName>
    </recommendedName>
</protein>
<dbReference type="GO" id="GO:0033309">
    <property type="term" value="C:SBF transcription complex"/>
    <property type="evidence" value="ECO:0007669"/>
    <property type="project" value="TreeGrafter"/>
</dbReference>
<feature type="non-terminal residue" evidence="3">
    <location>
        <position position="568"/>
    </location>
</feature>
<dbReference type="InterPro" id="IPR051642">
    <property type="entry name" value="SWI6-like"/>
</dbReference>
<keyword evidence="4" id="KW-1185">Reference proteome</keyword>
<feature type="region of interest" description="Disordered" evidence="1">
    <location>
        <begin position="294"/>
        <end position="352"/>
    </location>
</feature>
<reference evidence="3 4" key="1">
    <citation type="submission" date="2015-03" db="EMBL/GenBank/DDBJ databases">
        <authorList>
            <person name="Radwan O."/>
            <person name="Al-Naeli F.A."/>
            <person name="Rendon G.A."/>
            <person name="Fields C."/>
        </authorList>
    </citation>
    <scope>NUCLEOTIDE SEQUENCE [LARGE SCALE GENOMIC DNA]</scope>
    <source>
        <strain evidence="3">CR-DP1</strain>
    </source>
</reference>
<evidence type="ECO:0000256" key="1">
    <source>
        <dbReference type="SAM" id="MobiDB-lite"/>
    </source>
</evidence>
<dbReference type="GO" id="GO:0003677">
    <property type="term" value="F:DNA binding"/>
    <property type="evidence" value="ECO:0007669"/>
    <property type="project" value="InterPro"/>
</dbReference>
<evidence type="ECO:0000259" key="2">
    <source>
        <dbReference type="PROSITE" id="PS51299"/>
    </source>
</evidence>
<dbReference type="PANTHER" id="PTHR43828:SF5">
    <property type="entry name" value="TRANSCRIPTIONAL REPRESSOR XBP1"/>
    <property type="match status" value="1"/>
</dbReference>
<dbReference type="Proteomes" id="UP000033483">
    <property type="component" value="Unassembled WGS sequence"/>
</dbReference>
<dbReference type="InterPro" id="IPR036887">
    <property type="entry name" value="HTH_APSES_sf"/>
</dbReference>
<dbReference type="OrthoDB" id="5562739at2759"/>
<sequence>MTPVAENITNRPLSSPPSSSQAPYTLATNYPHTGPMAPYPPAPPRMYMGDPRSMPSSIPVHVYQSPVPPQTGVAARPRAHGGVTNRDNGAFAKSPINGPVNFPPFENLDERMTNYVRSFKVKPFGRIHENSSHIPYNSGKKDFFEKTGRESFEVFSYTFSNKKGAEFNVMWDYNNGLVRMTPFFKCCDYGKTMPAKMLNMNPGLKEITHSITGGTILAQGYWMPYECARAVCATFCYEIAGALVPIFGPQFPQECVHRDSNDYGNMTISAHIIHKAAHEAELFRRQYATIATARRRSPATGSLSPKRARRINRMTPESPYLCRTAESPYTTDNDDDSLPSPAGAYPPTSGVQKQLEQRPHGYAAYALAPTSHYGWTPINARDQKPRDSPIAFSREPSCEPAAHLPSLKPASVSPPTSAATGFATSLPVGGAPHSHSHSYSGDGALALPRPVTGKRRMDIEHNASLVRYDRSYRGASGDLSAYKYSRNQPVSVRGGPTSAPSVRALPTAGAADVTENKNAAILLMGLSVQEQEAAQKKKTTTVAEKNMVAMAQQTMGCMNGADGRRMSL</sequence>